<dbReference type="Proteomes" id="UP000253918">
    <property type="component" value="Unassembled WGS sequence"/>
</dbReference>
<dbReference type="EMBL" id="QQNB01000006">
    <property type="protein sequence ID" value="RDE04195.1"/>
    <property type="molecule type" value="Genomic_DNA"/>
</dbReference>
<dbReference type="SUPFAM" id="SSF52540">
    <property type="entry name" value="P-loop containing nucleoside triphosphate hydrolases"/>
    <property type="match status" value="2"/>
</dbReference>
<dbReference type="InterPro" id="IPR027417">
    <property type="entry name" value="P-loop_NTPase"/>
</dbReference>
<keyword evidence="2" id="KW-0255">Endonuclease</keyword>
<dbReference type="InterPro" id="IPR050742">
    <property type="entry name" value="Helicase_Restrict-Modif_Enz"/>
</dbReference>
<dbReference type="PANTHER" id="PTHR47396">
    <property type="entry name" value="TYPE I RESTRICTION ENZYME ECOKI R PROTEIN"/>
    <property type="match status" value="1"/>
</dbReference>
<feature type="domain" description="Helicase/UvrB N-terminal" evidence="1">
    <location>
        <begin position="2"/>
        <end position="258"/>
    </location>
</feature>
<evidence type="ECO:0000313" key="2">
    <source>
        <dbReference type="EMBL" id="RDE04195.1"/>
    </source>
</evidence>
<protein>
    <submittedName>
        <fullName evidence="2">Restriction endonuclease subunit R</fullName>
    </submittedName>
</protein>
<dbReference type="AlphaFoldDB" id="A0A369VRA0"/>
<accession>A0A369VRA0</accession>
<keyword evidence="3" id="KW-1185">Reference proteome</keyword>
<dbReference type="Pfam" id="PF04851">
    <property type="entry name" value="ResIII"/>
    <property type="match status" value="1"/>
</dbReference>
<dbReference type="GO" id="GO:0005524">
    <property type="term" value="F:ATP binding"/>
    <property type="evidence" value="ECO:0007669"/>
    <property type="project" value="InterPro"/>
</dbReference>
<gene>
    <name evidence="2" type="ORF">DVW87_17420</name>
</gene>
<dbReference type="Gene3D" id="3.40.50.300">
    <property type="entry name" value="P-loop containing nucleotide triphosphate hydrolases"/>
    <property type="match status" value="2"/>
</dbReference>
<sequence length="876" mass="96411">MQLKTYQQATLDTLRRFFEAAQAHEPKAAYEAITTEPDQARRLRGYGGRYTPLLGQEGMPYVCLRLPTGGGKTLLAAHSVAVARDAWIGRDYPPVLWLVPTTTIRRQTVDALNNPRHPYRQALAAAFGEPVRVFDIADFTRLTAADLSRHLCVFVATIQTLRVENTEGRKVYAHHEALEPLFANVPKRISGLEPLGAEVAKRVGGHPDDIRYSFANLLHLHRPLMIVDEAHKAVTGLSREMQARVNPSAIIEFTATPHPKSNILHAVSAAELKAEQMIKLPVRLDEHQTWEGAVTGAIARRAELAEKAGRDRDGYIRPLVLFQAEDKGREVTVDVLLEHLRSVHHIPADKIAVATGDQRGLDGIDLFSPDCPIDYIITVEALKEGWDCSFAYVFCSVANIRSATDAEQLLGRVLRMPYAVRRKAPALNKAYAHLVSKSFAEAATALKDRLVDMGFEEQEAEASIEAAPTLGEGLFGARARPLPSARIEVAADAGTLAAVRAAAPDRLSVEDGAIRITGFLREAEKAAVYAALPAPAAAHVREQVAAYEAEHAHEAAPAELGQTFVVPRLMAQMQGELVFADTDRLSEYFDWSLAEAGHQLTRDQFDVAETADAFQIDLDGDRLTVAHSDVSDQLLLDVPVEGWTESGLVALLAKAVRQDDVRPAELLAWLADVVGFLVRDRHLPLAALMRCRFLLARRLRDRIAAVRQAARERAYQSCLFGPDAAPTVSVEHGFRFADGMFDGVPAYRGSYRFTKHFLPAVPVFDSGEDGEELSAAKQLDAVPEVDVWVRNVASHPAAFWLPLATGRTYPDFVARLTDGRLLVVEYKGGHLVRDAAEKRLAGELWERSGGGLYVFAERERDGMNVCDQIRRAIGRG</sequence>
<dbReference type="InterPro" id="IPR006935">
    <property type="entry name" value="Helicase/UvrB_N"/>
</dbReference>
<reference evidence="2 3" key="1">
    <citation type="submission" date="2018-07" db="EMBL/GenBank/DDBJ databases">
        <title>a novel species of Sphingomonas isolated from the rhizosphere soil of Araceae plant.</title>
        <authorList>
            <person name="Zhiyong W."/>
            <person name="Qinglan Z."/>
            <person name="Zhiwei F."/>
            <person name="Ding X."/>
            <person name="Gejiao W."/>
            <person name="Shixue Z."/>
        </authorList>
    </citation>
    <scope>NUCLEOTIDE SEQUENCE [LARGE SCALE GENOMIC DNA]</scope>
    <source>
        <strain evidence="2 3">WZY 27</strain>
    </source>
</reference>
<dbReference type="OrthoDB" id="9804145at2"/>
<dbReference type="GO" id="GO:0004519">
    <property type="term" value="F:endonuclease activity"/>
    <property type="evidence" value="ECO:0007669"/>
    <property type="project" value="UniProtKB-KW"/>
</dbReference>
<dbReference type="GO" id="GO:0003677">
    <property type="term" value="F:DNA binding"/>
    <property type="evidence" value="ECO:0007669"/>
    <property type="project" value="InterPro"/>
</dbReference>
<keyword evidence="2" id="KW-0378">Hydrolase</keyword>
<organism evidence="2 3">
    <name type="scientific">Sphingomonas aracearum</name>
    <dbReference type="NCBI Taxonomy" id="2283317"/>
    <lineage>
        <taxon>Bacteria</taxon>
        <taxon>Pseudomonadati</taxon>
        <taxon>Pseudomonadota</taxon>
        <taxon>Alphaproteobacteria</taxon>
        <taxon>Sphingomonadales</taxon>
        <taxon>Sphingomonadaceae</taxon>
        <taxon>Sphingomonas</taxon>
    </lineage>
</organism>
<comment type="caution">
    <text evidence="2">The sequence shown here is derived from an EMBL/GenBank/DDBJ whole genome shotgun (WGS) entry which is preliminary data.</text>
</comment>
<dbReference type="RefSeq" id="WP_114689041.1">
    <property type="nucleotide sequence ID" value="NZ_QQNB01000006.1"/>
</dbReference>
<keyword evidence="2" id="KW-0540">Nuclease</keyword>
<dbReference type="GO" id="GO:0016787">
    <property type="term" value="F:hydrolase activity"/>
    <property type="evidence" value="ECO:0007669"/>
    <property type="project" value="InterPro"/>
</dbReference>
<name>A0A369VRA0_9SPHN</name>
<dbReference type="GO" id="GO:0005829">
    <property type="term" value="C:cytosol"/>
    <property type="evidence" value="ECO:0007669"/>
    <property type="project" value="TreeGrafter"/>
</dbReference>
<evidence type="ECO:0000259" key="1">
    <source>
        <dbReference type="Pfam" id="PF04851"/>
    </source>
</evidence>
<evidence type="ECO:0000313" key="3">
    <source>
        <dbReference type="Proteomes" id="UP000253918"/>
    </source>
</evidence>
<proteinExistence type="predicted"/>
<dbReference type="PANTHER" id="PTHR47396:SF1">
    <property type="entry name" value="ATP-DEPENDENT HELICASE IRC3-RELATED"/>
    <property type="match status" value="1"/>
</dbReference>